<dbReference type="Proteomes" id="UP000276133">
    <property type="component" value="Unassembled WGS sequence"/>
</dbReference>
<keyword evidence="2" id="KW-1185">Reference proteome</keyword>
<evidence type="ECO:0000313" key="1">
    <source>
        <dbReference type="EMBL" id="RNA11878.1"/>
    </source>
</evidence>
<gene>
    <name evidence="1" type="ORF">BpHYR1_036684</name>
</gene>
<sequence>MLVEVDLSLKSIKLRQKEKEIKNKSSMLNESAKFTPLASSDFKNFKSTYIFLKDFIILNFFNTITIIICSQKALSLLT</sequence>
<proteinExistence type="predicted"/>
<organism evidence="1 2">
    <name type="scientific">Brachionus plicatilis</name>
    <name type="common">Marine rotifer</name>
    <name type="synonym">Brachionus muelleri</name>
    <dbReference type="NCBI Taxonomy" id="10195"/>
    <lineage>
        <taxon>Eukaryota</taxon>
        <taxon>Metazoa</taxon>
        <taxon>Spiralia</taxon>
        <taxon>Gnathifera</taxon>
        <taxon>Rotifera</taxon>
        <taxon>Eurotatoria</taxon>
        <taxon>Monogononta</taxon>
        <taxon>Pseudotrocha</taxon>
        <taxon>Ploima</taxon>
        <taxon>Brachionidae</taxon>
        <taxon>Brachionus</taxon>
    </lineage>
</organism>
<comment type="caution">
    <text evidence="1">The sequence shown here is derived from an EMBL/GenBank/DDBJ whole genome shotgun (WGS) entry which is preliminary data.</text>
</comment>
<protein>
    <submittedName>
        <fullName evidence="1">Uncharacterized protein</fullName>
    </submittedName>
</protein>
<dbReference type="EMBL" id="REGN01005830">
    <property type="protein sequence ID" value="RNA11878.1"/>
    <property type="molecule type" value="Genomic_DNA"/>
</dbReference>
<evidence type="ECO:0000313" key="2">
    <source>
        <dbReference type="Proteomes" id="UP000276133"/>
    </source>
</evidence>
<dbReference type="AlphaFoldDB" id="A0A3M7QLP8"/>
<name>A0A3M7QLP8_BRAPC</name>
<reference evidence="1 2" key="1">
    <citation type="journal article" date="2018" name="Sci. Rep.">
        <title>Genomic signatures of local adaptation to the degree of environmental predictability in rotifers.</title>
        <authorList>
            <person name="Franch-Gras L."/>
            <person name="Hahn C."/>
            <person name="Garcia-Roger E.M."/>
            <person name="Carmona M.J."/>
            <person name="Serra M."/>
            <person name="Gomez A."/>
        </authorList>
    </citation>
    <scope>NUCLEOTIDE SEQUENCE [LARGE SCALE GENOMIC DNA]</scope>
    <source>
        <strain evidence="1">HYR1</strain>
    </source>
</reference>
<accession>A0A3M7QLP8</accession>